<dbReference type="Gene3D" id="3.40.640.10">
    <property type="entry name" value="Type I PLP-dependent aspartate aminotransferase-like (Major domain)"/>
    <property type="match status" value="1"/>
</dbReference>
<dbReference type="InterPro" id="IPR015424">
    <property type="entry name" value="PyrdxlP-dep_Trfase"/>
</dbReference>
<dbReference type="Pfam" id="PF00202">
    <property type="entry name" value="Aminotran_3"/>
    <property type="match status" value="1"/>
</dbReference>
<accession>A0ABT7UXK1</accession>
<dbReference type="InterPro" id="IPR015422">
    <property type="entry name" value="PyrdxlP-dep_Trfase_small"/>
</dbReference>
<organism evidence="5 6">
    <name type="scientific">Limosilactobacillus pontis</name>
    <dbReference type="NCBI Taxonomy" id="35787"/>
    <lineage>
        <taxon>Bacteria</taxon>
        <taxon>Bacillati</taxon>
        <taxon>Bacillota</taxon>
        <taxon>Bacilli</taxon>
        <taxon>Lactobacillales</taxon>
        <taxon>Lactobacillaceae</taxon>
        <taxon>Limosilactobacillus</taxon>
    </lineage>
</organism>
<keyword evidence="5" id="KW-0808">Transferase</keyword>
<dbReference type="InterPro" id="IPR015421">
    <property type="entry name" value="PyrdxlP-dep_Trfase_major"/>
</dbReference>
<evidence type="ECO:0000313" key="6">
    <source>
        <dbReference type="Proteomes" id="UP001529343"/>
    </source>
</evidence>
<comment type="cofactor">
    <cofactor evidence="1">
        <name>pyridoxal 5'-phosphate</name>
        <dbReference type="ChEBI" id="CHEBI:597326"/>
    </cofactor>
</comment>
<dbReference type="NCBIfam" id="NF006368">
    <property type="entry name" value="PRK08593.1"/>
    <property type="match status" value="1"/>
</dbReference>
<name>A0ABT7UXK1_9LACO</name>
<dbReference type="InterPro" id="IPR050103">
    <property type="entry name" value="Class-III_PLP-dep_AT"/>
</dbReference>
<keyword evidence="3 4" id="KW-0663">Pyridoxal phosphate</keyword>
<keyword evidence="5" id="KW-0032">Aminotransferase</keyword>
<proteinExistence type="inferred from homology"/>
<keyword evidence="6" id="KW-1185">Reference proteome</keyword>
<comment type="similarity">
    <text evidence="2 4">Belongs to the class-III pyridoxal-phosphate-dependent aminotransferase family.</text>
</comment>
<evidence type="ECO:0000256" key="4">
    <source>
        <dbReference type="RuleBase" id="RU003560"/>
    </source>
</evidence>
<dbReference type="Gene3D" id="3.90.1150.10">
    <property type="entry name" value="Aspartate Aminotransferase, domain 1"/>
    <property type="match status" value="1"/>
</dbReference>
<dbReference type="PIRSF" id="PIRSF000521">
    <property type="entry name" value="Transaminase_4ab_Lys_Orn"/>
    <property type="match status" value="1"/>
</dbReference>
<evidence type="ECO:0000256" key="2">
    <source>
        <dbReference type="ARBA" id="ARBA00008954"/>
    </source>
</evidence>
<protein>
    <submittedName>
        <fullName evidence="5">Aspartate aminotransferase family protein</fullName>
    </submittedName>
</protein>
<evidence type="ECO:0000256" key="1">
    <source>
        <dbReference type="ARBA" id="ARBA00001933"/>
    </source>
</evidence>
<dbReference type="GO" id="GO:0008483">
    <property type="term" value="F:transaminase activity"/>
    <property type="evidence" value="ECO:0007669"/>
    <property type="project" value="UniProtKB-KW"/>
</dbReference>
<comment type="caution">
    <text evidence="5">The sequence shown here is derived from an EMBL/GenBank/DDBJ whole genome shotgun (WGS) entry which is preliminary data.</text>
</comment>
<dbReference type="EMBL" id="JAUDDW010000012">
    <property type="protein sequence ID" value="MDM8266399.1"/>
    <property type="molecule type" value="Genomic_DNA"/>
</dbReference>
<evidence type="ECO:0000313" key="5">
    <source>
        <dbReference type="EMBL" id="MDM8266399.1"/>
    </source>
</evidence>
<dbReference type="PROSITE" id="PS00600">
    <property type="entry name" value="AA_TRANSFER_CLASS_3"/>
    <property type="match status" value="1"/>
</dbReference>
<gene>
    <name evidence="5" type="ORF">QUW44_04370</name>
</gene>
<evidence type="ECO:0000256" key="3">
    <source>
        <dbReference type="ARBA" id="ARBA00022898"/>
    </source>
</evidence>
<dbReference type="PANTHER" id="PTHR11986">
    <property type="entry name" value="AMINOTRANSFERASE CLASS III"/>
    <property type="match status" value="1"/>
</dbReference>
<dbReference type="PANTHER" id="PTHR11986:SF58">
    <property type="entry name" value="LEUCINE_METHIONINE RACEMASE"/>
    <property type="match status" value="1"/>
</dbReference>
<dbReference type="RefSeq" id="WP_289576574.1">
    <property type="nucleotide sequence ID" value="NZ_JAUDDW010000012.1"/>
</dbReference>
<dbReference type="CDD" id="cd00610">
    <property type="entry name" value="OAT_like"/>
    <property type="match status" value="1"/>
</dbReference>
<reference evidence="6" key="1">
    <citation type="submission" date="2023-06" db="EMBL/GenBank/DDBJ databases">
        <title>Identification and characterization of horizontal gene transfer across gut microbiota members of farm animals based on homology search.</title>
        <authorList>
            <person name="Zeman M."/>
            <person name="Kubasova T."/>
            <person name="Jahodarova E."/>
            <person name="Nykrynova M."/>
            <person name="Rychlik I."/>
        </authorList>
    </citation>
    <scope>NUCLEOTIDE SEQUENCE [LARGE SCALE GENOMIC DNA]</scope>
    <source>
        <strain evidence="6">161_Gplus</strain>
    </source>
</reference>
<dbReference type="Proteomes" id="UP001529343">
    <property type="component" value="Unassembled WGS sequence"/>
</dbReference>
<sequence length="450" mass="49622">MAWENDLGDQMVHQNHHNIAETQLIQYFNLVVKSARGAIVTDVEDKKYIDLLGSDSAMNVGHNNPKVVAALKNQIDRFIGYDAGYFTNPTSIKLGARLAALAPGDGHNKVAYGTSGSDATEGMIKFARAYTGRSYIVSYEGAYHGTTYGAITAGACDVDMVRKIGPLLPNVVHVPFPNLYRRHPGESEHDVAIRFFNAFKRPFETYLPVEETACVMMEPIQGDAGIIIPPKEYVQLVYNFCHEHGILFAVDEVNQGLGRTGKFWSYQHFGITPDLLATGKSLACQLPMSAVLGSAEILDSLKTSSYVFTSGGNPVVAAAALATLDVIEEEDLVHKSAVDGVYAKKQFEKLADKYDCIGDIRMLGLNGGIELVKDRQSKEPDPDAAAKVIYRAFQKGIIMVKLNGNVLRFQPPLVITRQQLDKAFEILDDVFNDLEHDRIKLPTELEHEGW</sequence>
<dbReference type="SUPFAM" id="SSF53383">
    <property type="entry name" value="PLP-dependent transferases"/>
    <property type="match status" value="1"/>
</dbReference>
<dbReference type="InterPro" id="IPR005814">
    <property type="entry name" value="Aminotrans_3"/>
</dbReference>
<reference evidence="5 6" key="2">
    <citation type="submission" date="2023-06" db="EMBL/GenBank/DDBJ databases">
        <authorList>
            <person name="Zeman M."/>
            <person name="Kubasova T."/>
            <person name="Jahodarova E."/>
            <person name="Nykrynova M."/>
            <person name="Rychlik I."/>
        </authorList>
    </citation>
    <scope>NUCLEOTIDE SEQUENCE [LARGE SCALE GENOMIC DNA]</scope>
    <source>
        <strain evidence="5 6">161_Gplus</strain>
    </source>
</reference>
<dbReference type="InterPro" id="IPR049704">
    <property type="entry name" value="Aminotrans_3_PPA_site"/>
</dbReference>